<dbReference type="InterPro" id="IPR000600">
    <property type="entry name" value="ROK"/>
</dbReference>
<evidence type="ECO:0000256" key="1">
    <source>
        <dbReference type="ARBA" id="ARBA00006479"/>
    </source>
</evidence>
<dbReference type="PANTHER" id="PTHR18964:SF149">
    <property type="entry name" value="BIFUNCTIONAL UDP-N-ACETYLGLUCOSAMINE 2-EPIMERASE_N-ACETYLMANNOSAMINE KINASE"/>
    <property type="match status" value="1"/>
</dbReference>
<dbReference type="SUPFAM" id="SSF46785">
    <property type="entry name" value="Winged helix' DNA-binding domain"/>
    <property type="match status" value="1"/>
</dbReference>
<dbReference type="AlphaFoldDB" id="A0A0H3FNN4"/>
<name>A0A0H3FNN4_RAHSY</name>
<dbReference type="HOGENOM" id="CLU_067512_0_0_6"/>
<reference evidence="2 3" key="2">
    <citation type="journal article" date="2012" name="J. Bacteriol.">
        <title>Complete Genome Sequence of Rahnella sp. Strain Y9602, a Gammaproteobacterium Isolate from Metal- and Radionuclide-Contaminated Soil.</title>
        <authorList>
            <person name="Martinez R.J."/>
            <person name="Bruce D."/>
            <person name="Detter C."/>
            <person name="Goodwin L.A."/>
            <person name="Han J."/>
            <person name="Han C.S."/>
            <person name="Held B."/>
            <person name="Land M.L."/>
            <person name="Mikhailova N."/>
            <person name="Nolan M."/>
            <person name="Pennacchio L."/>
            <person name="Pitluck S."/>
            <person name="Tapia R."/>
            <person name="Woyke T."/>
            <person name="Sobecky P.A."/>
        </authorList>
    </citation>
    <scope>NUCLEOTIDE SEQUENCE [LARGE SCALE GENOMIC DNA]</scope>
    <source>
        <strain evidence="2 3">Y9602</strain>
        <plasmid evidence="2">pRAHAQ01</plasmid>
    </source>
</reference>
<dbReference type="InterPro" id="IPR043129">
    <property type="entry name" value="ATPase_NBD"/>
</dbReference>
<evidence type="ECO:0000313" key="3">
    <source>
        <dbReference type="Proteomes" id="UP000007257"/>
    </source>
</evidence>
<protein>
    <recommendedName>
        <fullName evidence="4">ROK family protein</fullName>
    </recommendedName>
</protein>
<geneLocation type="plasmid" evidence="2 3">
    <name>pRAHAQ01</name>
</geneLocation>
<dbReference type="InterPro" id="IPR036390">
    <property type="entry name" value="WH_DNA-bd_sf"/>
</dbReference>
<accession>A0A0H3FNN4</accession>
<dbReference type="EMBL" id="CP002506">
    <property type="protein sequence ID" value="ADW76513.1"/>
    <property type="molecule type" value="Genomic_DNA"/>
</dbReference>
<proteinExistence type="inferred from homology"/>
<dbReference type="PANTHER" id="PTHR18964">
    <property type="entry name" value="ROK (REPRESSOR, ORF, KINASE) FAMILY"/>
    <property type="match status" value="1"/>
</dbReference>
<evidence type="ECO:0008006" key="4">
    <source>
        <dbReference type="Google" id="ProtNLM"/>
    </source>
</evidence>
<dbReference type="InterPro" id="IPR036388">
    <property type="entry name" value="WH-like_DNA-bd_sf"/>
</dbReference>
<organism evidence="2 3">
    <name type="scientific">Rahnella sp. (strain Y9602)</name>
    <dbReference type="NCBI Taxonomy" id="2703885"/>
    <lineage>
        <taxon>Bacteria</taxon>
        <taxon>Pseudomonadati</taxon>
        <taxon>Pseudomonadota</taxon>
        <taxon>Gammaproteobacteria</taxon>
        <taxon>Enterobacterales</taxon>
        <taxon>Yersiniaceae</taxon>
        <taxon>Rahnella</taxon>
    </lineage>
</organism>
<keyword evidence="2" id="KW-0614">Plasmid</keyword>
<dbReference type="CDD" id="cd23763">
    <property type="entry name" value="ASKHA_ATPase_ROK"/>
    <property type="match status" value="1"/>
</dbReference>
<dbReference type="Proteomes" id="UP000007257">
    <property type="component" value="Plasmid pRAHAQ01"/>
</dbReference>
<dbReference type="Gene3D" id="1.10.10.10">
    <property type="entry name" value="Winged helix-like DNA-binding domain superfamily/Winged helix DNA-binding domain"/>
    <property type="match status" value="1"/>
</dbReference>
<dbReference type="SUPFAM" id="SSF53067">
    <property type="entry name" value="Actin-like ATPase domain"/>
    <property type="match status" value="1"/>
</dbReference>
<gene>
    <name evidence="2" type="ordered locus">Rahaq_4938</name>
</gene>
<dbReference type="Gene3D" id="3.30.420.40">
    <property type="match status" value="2"/>
</dbReference>
<evidence type="ECO:0000313" key="2">
    <source>
        <dbReference type="EMBL" id="ADW76513.1"/>
    </source>
</evidence>
<dbReference type="eggNOG" id="COG1940">
    <property type="taxonomic scope" value="Bacteria"/>
</dbReference>
<dbReference type="Pfam" id="PF00480">
    <property type="entry name" value="ROK"/>
    <property type="match status" value="1"/>
</dbReference>
<sequence>MFTPLNRTTREMKINNVVLVTNALKSLGSATKADLAVATGLSIATCGAVLNELSLRHEVLALELEVSRGGRPAQRYAYNPDFFSVLSLYAQGSDAAAQIIWSVNSATGESLAQGEVRFLPLMLATFYQQIESLLANYPNIKALGVGLPGVVVKGTVATCDITVFAGVAIEQQLRDRFGLYVQVDNDMNYTAWGFYRSSCAGVTAPVAYVFKPDVPCLGCGMVINGQVLQGASQFAGEVSNLPFEHLNTLPVAEEMAKVIVSLTAIINPVTIALSGPKISEALIPQLTALCQQYIPAQHMPELTYRPSMRKDYLQGITELTLHNYNLYVAFGE</sequence>
<comment type="similarity">
    <text evidence="1">Belongs to the ROK (NagC/XylR) family.</text>
</comment>
<dbReference type="KEGG" id="rah:Rahaq_4938"/>
<dbReference type="RefSeq" id="WP_013578194.1">
    <property type="nucleotide sequence ID" value="NC_015062.1"/>
</dbReference>
<dbReference type="OrthoDB" id="6501901at2"/>
<reference evidence="3" key="1">
    <citation type="submission" date="2011-01" db="EMBL/GenBank/DDBJ databases">
        <title>Complete sequence of plasmid1 of Rahnella sp. Y9602.</title>
        <authorList>
            <consortium name="US DOE Joint Genome Institute"/>
            <person name="Lucas S."/>
            <person name="Copeland A."/>
            <person name="Lapidus A."/>
            <person name="Cheng J.-F."/>
            <person name="Goodwin L."/>
            <person name="Pitluck S."/>
            <person name="Lu M."/>
            <person name="Detter J.C."/>
            <person name="Han C."/>
            <person name="Tapia R."/>
            <person name="Land M."/>
            <person name="Hauser L."/>
            <person name="Kyrpides N."/>
            <person name="Ivanova N."/>
            <person name="Ovchinnikova G."/>
            <person name="Pagani I."/>
            <person name="Sobecky P.A."/>
            <person name="Martinez R.J."/>
            <person name="Woyke T."/>
        </authorList>
    </citation>
    <scope>NUCLEOTIDE SEQUENCE [LARGE SCALE GENOMIC DNA]</scope>
    <source>
        <strain evidence="3">Y9602</strain>
        <plasmid evidence="3">pRAHAQ01</plasmid>
    </source>
</reference>